<gene>
    <name evidence="4" type="ORF">VTL71DRAFT_7363</name>
</gene>
<dbReference type="Pfam" id="PF04082">
    <property type="entry name" value="Fungal_trans"/>
    <property type="match status" value="1"/>
</dbReference>
<feature type="compositionally biased region" description="Basic and acidic residues" evidence="2">
    <location>
        <begin position="587"/>
        <end position="599"/>
    </location>
</feature>
<feature type="region of interest" description="Disordered" evidence="2">
    <location>
        <begin position="68"/>
        <end position="91"/>
    </location>
</feature>
<feature type="domain" description="Xylanolytic transcriptional activator regulatory" evidence="3">
    <location>
        <begin position="284"/>
        <end position="367"/>
    </location>
</feature>
<evidence type="ECO:0000256" key="2">
    <source>
        <dbReference type="SAM" id="MobiDB-lite"/>
    </source>
</evidence>
<keyword evidence="5" id="KW-1185">Reference proteome</keyword>
<dbReference type="InterPro" id="IPR007219">
    <property type="entry name" value="XnlR_reg_dom"/>
</dbReference>
<evidence type="ECO:0000256" key="1">
    <source>
        <dbReference type="ARBA" id="ARBA00023242"/>
    </source>
</evidence>
<dbReference type="PANTHER" id="PTHR46910:SF1">
    <property type="entry name" value="MISCELLANEOUS ZN(II)2CYS6 TRANSCRIPTION FACTOR (EUROFUNG)-RELATED"/>
    <property type="match status" value="1"/>
</dbReference>
<dbReference type="PANTHER" id="PTHR46910">
    <property type="entry name" value="TRANSCRIPTION FACTOR PDR1"/>
    <property type="match status" value="1"/>
</dbReference>
<accession>A0ABR4BWG9</accession>
<comment type="caution">
    <text evidence="4">The sequence shown here is derived from an EMBL/GenBank/DDBJ whole genome shotgun (WGS) entry which is preliminary data.</text>
</comment>
<feature type="region of interest" description="Disordered" evidence="2">
    <location>
        <begin position="12"/>
        <end position="55"/>
    </location>
</feature>
<dbReference type="InterPro" id="IPR050987">
    <property type="entry name" value="AtrR-like"/>
</dbReference>
<keyword evidence="1" id="KW-0539">Nucleus</keyword>
<evidence type="ECO:0000313" key="4">
    <source>
        <dbReference type="EMBL" id="KAL2061985.1"/>
    </source>
</evidence>
<name>A0ABR4BWG9_9HELO</name>
<feature type="compositionally biased region" description="Basic and acidic residues" evidence="2">
    <location>
        <begin position="68"/>
        <end position="77"/>
    </location>
</feature>
<protein>
    <recommendedName>
        <fullName evidence="3">Xylanolytic transcriptional activator regulatory domain-containing protein</fullName>
    </recommendedName>
</protein>
<dbReference type="EMBL" id="JAZHXI010000018">
    <property type="protein sequence ID" value="KAL2061985.1"/>
    <property type="molecule type" value="Genomic_DNA"/>
</dbReference>
<dbReference type="CDD" id="cd12148">
    <property type="entry name" value="fungal_TF_MHR"/>
    <property type="match status" value="1"/>
</dbReference>
<feature type="compositionally biased region" description="Polar residues" evidence="2">
    <location>
        <begin position="14"/>
        <end position="45"/>
    </location>
</feature>
<evidence type="ECO:0000259" key="3">
    <source>
        <dbReference type="SMART" id="SM00906"/>
    </source>
</evidence>
<reference evidence="4 5" key="1">
    <citation type="journal article" date="2024" name="Commun. Biol.">
        <title>Comparative genomic analysis of thermophilic fungi reveals convergent evolutionary adaptations and gene losses.</title>
        <authorList>
            <person name="Steindorff A.S."/>
            <person name="Aguilar-Pontes M.V."/>
            <person name="Robinson A.J."/>
            <person name="Andreopoulos B."/>
            <person name="LaButti K."/>
            <person name="Kuo A."/>
            <person name="Mondo S."/>
            <person name="Riley R."/>
            <person name="Otillar R."/>
            <person name="Haridas S."/>
            <person name="Lipzen A."/>
            <person name="Grimwood J."/>
            <person name="Schmutz J."/>
            <person name="Clum A."/>
            <person name="Reid I.D."/>
            <person name="Moisan M.C."/>
            <person name="Butler G."/>
            <person name="Nguyen T.T.M."/>
            <person name="Dewar K."/>
            <person name="Conant G."/>
            <person name="Drula E."/>
            <person name="Henrissat B."/>
            <person name="Hansel C."/>
            <person name="Singer S."/>
            <person name="Hutchinson M.I."/>
            <person name="de Vries R.P."/>
            <person name="Natvig D.O."/>
            <person name="Powell A.J."/>
            <person name="Tsang A."/>
            <person name="Grigoriev I.V."/>
        </authorList>
    </citation>
    <scope>NUCLEOTIDE SEQUENCE [LARGE SCALE GENOMIC DNA]</scope>
    <source>
        <strain evidence="4 5">CBS 494.80</strain>
    </source>
</reference>
<organism evidence="4 5">
    <name type="scientific">Oculimacula yallundae</name>
    <dbReference type="NCBI Taxonomy" id="86028"/>
    <lineage>
        <taxon>Eukaryota</taxon>
        <taxon>Fungi</taxon>
        <taxon>Dikarya</taxon>
        <taxon>Ascomycota</taxon>
        <taxon>Pezizomycotina</taxon>
        <taxon>Leotiomycetes</taxon>
        <taxon>Helotiales</taxon>
        <taxon>Ploettnerulaceae</taxon>
        <taxon>Oculimacula</taxon>
    </lineage>
</organism>
<sequence>MPQVAVVREWIVQSEPQQADSGLRETNNGRNAAPTSIQSPGSLSTIGKVGNEAGQIQQRRDMYHYAGDELGQPRRPDVSQPPMESPAARSQDLGISPAQQPFEITFNTDAQTNRVKMMGGSSSQCLMKTLDIYLESAQSQPLSHNFRHGMRHAEELNIKLGAALPNLPDASLCSKYVSVFFDKIHPIYPMFDIDQMKSIIQQFANMPSVYSVSHEQGPLLVSAYLILSLGADEGSQAITSDGTKYLEAAASLLGHVLAMPYLHAIQALLLFTIAYRGRNSDGLGWQTVGMAIRIAYTLGLHRHSYNNPSAQHAIQNKSDRLFHARIWAICCSLEKMMQLESGRPATIVNVDRDHMIGPEQRAPGQDFLQWHMGLAQHQGLICHHIYGHKPGERTAQEILSDTGRLDRSLLSWAREIPEEFRPGNDLFCQNDEFHIAALISIQYYQALIALHRAALIAPVATFKSEVAKHTFDPSFKLRLLAGEAICVSSARSIARLTIELADRNVQSRIMTAGPPLMACIVLSISIIKNAGNRSMTSDLELLKVCVEYTADQFTKTGHNNLFVKGVLTIHQQVRAYIDRLTHADQIRKAEPPSTLDKDGITSPAQVPPESPSMGQQLRDSGPYNHGPTQSTQVLEPAIISISENLPPRNSIMGLDMTVPAMESYTPRLHSNGELPFDNLDVQELWDWMGNLSDYDNYSYQGSY</sequence>
<feature type="region of interest" description="Disordered" evidence="2">
    <location>
        <begin position="587"/>
        <end position="630"/>
    </location>
</feature>
<evidence type="ECO:0000313" key="5">
    <source>
        <dbReference type="Proteomes" id="UP001595075"/>
    </source>
</evidence>
<dbReference type="SMART" id="SM00906">
    <property type="entry name" value="Fungal_trans"/>
    <property type="match status" value="1"/>
</dbReference>
<dbReference type="Proteomes" id="UP001595075">
    <property type="component" value="Unassembled WGS sequence"/>
</dbReference>
<proteinExistence type="predicted"/>